<comment type="subunit">
    <text evidence="3 10">A connexon is composed of a hexamer of connexins.</text>
</comment>
<dbReference type="GO" id="GO:0005243">
    <property type="term" value="F:gap junction channel activity"/>
    <property type="evidence" value="ECO:0007669"/>
    <property type="project" value="TreeGrafter"/>
</dbReference>
<feature type="transmembrane region" description="Helical" evidence="11">
    <location>
        <begin position="131"/>
        <end position="154"/>
    </location>
</feature>
<dbReference type="GeneTree" id="ENSGT01030000234513"/>
<evidence type="ECO:0000256" key="11">
    <source>
        <dbReference type="SAM" id="Phobius"/>
    </source>
</evidence>
<dbReference type="PANTHER" id="PTHR11984">
    <property type="entry name" value="CONNEXIN"/>
    <property type="match status" value="1"/>
</dbReference>
<dbReference type="KEGG" id="gmh:115552779"/>
<dbReference type="RefSeq" id="XP_030224953.1">
    <property type="nucleotide sequence ID" value="XM_030369093.1"/>
</dbReference>
<evidence type="ECO:0000256" key="2">
    <source>
        <dbReference type="ARBA" id="ARBA00004651"/>
    </source>
</evidence>
<feature type="transmembrane region" description="Helical" evidence="11">
    <location>
        <begin position="21"/>
        <end position="40"/>
    </location>
</feature>
<evidence type="ECO:0000259" key="13">
    <source>
        <dbReference type="SMART" id="SM01089"/>
    </source>
</evidence>
<keyword evidence="9 11" id="KW-0472">Membrane</keyword>
<keyword evidence="4" id="KW-1003">Cell membrane</keyword>
<evidence type="ECO:0000256" key="3">
    <source>
        <dbReference type="ARBA" id="ARBA00011455"/>
    </source>
</evidence>
<dbReference type="InterPro" id="IPR017990">
    <property type="entry name" value="Connexin_CS"/>
</dbReference>
<dbReference type="GO" id="GO:0005922">
    <property type="term" value="C:connexin complex"/>
    <property type="evidence" value="ECO:0007669"/>
    <property type="project" value="InterPro"/>
</dbReference>
<keyword evidence="15" id="KW-1185">Reference proteome</keyword>
<comment type="similarity">
    <text evidence="10">Belongs to the connexin family.</text>
</comment>
<dbReference type="Proteomes" id="UP000694546">
    <property type="component" value="Chromosome 10"/>
</dbReference>
<evidence type="ECO:0000256" key="1">
    <source>
        <dbReference type="ARBA" id="ARBA00004610"/>
    </source>
</evidence>
<dbReference type="AlphaFoldDB" id="A0A8C4ZSI9"/>
<evidence type="ECO:0000259" key="12">
    <source>
        <dbReference type="SMART" id="SM00037"/>
    </source>
</evidence>
<organism evidence="14 15">
    <name type="scientific">Gadus morhua</name>
    <name type="common">Atlantic cod</name>
    <dbReference type="NCBI Taxonomy" id="8049"/>
    <lineage>
        <taxon>Eukaryota</taxon>
        <taxon>Metazoa</taxon>
        <taxon>Chordata</taxon>
        <taxon>Craniata</taxon>
        <taxon>Vertebrata</taxon>
        <taxon>Euteleostomi</taxon>
        <taxon>Actinopterygii</taxon>
        <taxon>Neopterygii</taxon>
        <taxon>Teleostei</taxon>
        <taxon>Neoteleostei</taxon>
        <taxon>Acanthomorphata</taxon>
        <taxon>Zeiogadaria</taxon>
        <taxon>Gadariae</taxon>
        <taxon>Gadiformes</taxon>
        <taxon>Gadoidei</taxon>
        <taxon>Gadidae</taxon>
        <taxon>Gadus</taxon>
    </lineage>
</organism>
<dbReference type="OrthoDB" id="8934037at2759"/>
<dbReference type="FunFam" id="1.20.1440.80:FF:000001">
    <property type="entry name" value="Gap junction alpha-1"/>
    <property type="match status" value="1"/>
</dbReference>
<dbReference type="Gene3D" id="1.20.1440.80">
    <property type="entry name" value="Gap junction channel protein cysteine-rich domain"/>
    <property type="match status" value="1"/>
</dbReference>
<dbReference type="PROSITE" id="PS00407">
    <property type="entry name" value="CONNEXINS_1"/>
    <property type="match status" value="1"/>
</dbReference>
<feature type="transmembrane region" description="Helical" evidence="11">
    <location>
        <begin position="77"/>
        <end position="96"/>
    </location>
</feature>
<protein>
    <recommendedName>
        <fullName evidence="10">Gap junction protein</fullName>
    </recommendedName>
</protein>
<dbReference type="Pfam" id="PF00029">
    <property type="entry name" value="Connexin"/>
    <property type="match status" value="1"/>
</dbReference>
<dbReference type="GeneID" id="115552779"/>
<gene>
    <name evidence="14" type="primary">LOC115552779</name>
</gene>
<dbReference type="InterPro" id="IPR013092">
    <property type="entry name" value="Connexin_N"/>
</dbReference>
<dbReference type="GO" id="GO:0007267">
    <property type="term" value="P:cell-cell signaling"/>
    <property type="evidence" value="ECO:0007669"/>
    <property type="project" value="TreeGrafter"/>
</dbReference>
<feature type="domain" description="Connexin cysteine-rich" evidence="13">
    <location>
        <begin position="145"/>
        <end position="212"/>
    </location>
</feature>
<sequence length="275" mass="31320">MNWGSFYAVISGVNRHSTGIGRIWLSVIFIFRILVLVVAAESVWGDEKSGFTCNTQQPGCNSVCYDQFFPISHIRLWALQLILVSTPALLVAMHVAHRRHIDKKILKRSGRGSPKELEHVKSQKFQIVGGLWWTYMVSIVFRIALEVVFLYIFWRIYPDFKMVRLVKCDSFPCPNTVDCFVSRPTEKTIFTVFMLTVSGVCVLLNLAEVVYLVGRACQRCARDPEEDNKVAWIGQKMSTYRQNEINQLIAGQSIKPKFPVTRKGSADKGDRCSAF</sequence>
<dbReference type="RefSeq" id="XP_030224952.1">
    <property type="nucleotide sequence ID" value="XM_030369092.1"/>
</dbReference>
<evidence type="ECO:0000313" key="14">
    <source>
        <dbReference type="Ensembl" id="ENSGMOP00000021682.1"/>
    </source>
</evidence>
<dbReference type="OMA" id="CDSFPCP"/>
<evidence type="ECO:0000256" key="10">
    <source>
        <dbReference type="RuleBase" id="RU000630"/>
    </source>
</evidence>
<dbReference type="InterPro" id="IPR019570">
    <property type="entry name" value="Connexin_CCC"/>
</dbReference>
<evidence type="ECO:0000313" key="15">
    <source>
        <dbReference type="Proteomes" id="UP000694546"/>
    </source>
</evidence>
<feature type="domain" description="Connexin N-terminal" evidence="12">
    <location>
        <begin position="42"/>
        <end position="75"/>
    </location>
</feature>
<keyword evidence="7" id="KW-0965">Cell junction</keyword>
<keyword evidence="8 11" id="KW-1133">Transmembrane helix</keyword>
<evidence type="ECO:0000256" key="5">
    <source>
        <dbReference type="ARBA" id="ARBA00022692"/>
    </source>
</evidence>
<name>A0A8C4ZSI9_GADMO</name>
<evidence type="ECO:0000256" key="9">
    <source>
        <dbReference type="ARBA" id="ARBA00023136"/>
    </source>
</evidence>
<evidence type="ECO:0000256" key="6">
    <source>
        <dbReference type="ARBA" id="ARBA00022868"/>
    </source>
</evidence>
<keyword evidence="5 10" id="KW-0812">Transmembrane</keyword>
<accession>A0A8C4ZSI9</accession>
<feature type="transmembrane region" description="Helical" evidence="11">
    <location>
        <begin position="189"/>
        <end position="213"/>
    </location>
</feature>
<keyword evidence="6 10" id="KW-0303">Gap junction</keyword>
<dbReference type="Ensembl" id="ENSGMOT00000022200.2">
    <property type="protein sequence ID" value="ENSGMOP00000021682.1"/>
    <property type="gene ID" value="ENSGMOG00000020195.2"/>
</dbReference>
<dbReference type="SMART" id="SM00037">
    <property type="entry name" value="CNX"/>
    <property type="match status" value="1"/>
</dbReference>
<comment type="function">
    <text evidence="10">One gap junction consists of a cluster of closely packed pairs of transmembrane channels, the connexons, through which materials of low MW diffuse from one cell to a neighboring cell.</text>
</comment>
<dbReference type="PRINTS" id="PR00206">
    <property type="entry name" value="CONNEXIN"/>
</dbReference>
<dbReference type="SMART" id="SM01089">
    <property type="entry name" value="Connexin_CCC"/>
    <property type="match status" value="1"/>
</dbReference>
<dbReference type="PROSITE" id="PS00408">
    <property type="entry name" value="CONNEXINS_2"/>
    <property type="match status" value="1"/>
</dbReference>
<evidence type="ECO:0000256" key="8">
    <source>
        <dbReference type="ARBA" id="ARBA00022989"/>
    </source>
</evidence>
<evidence type="ECO:0000256" key="4">
    <source>
        <dbReference type="ARBA" id="ARBA00022475"/>
    </source>
</evidence>
<proteinExistence type="inferred from homology"/>
<dbReference type="InterPro" id="IPR038359">
    <property type="entry name" value="Connexin_N_sf"/>
</dbReference>
<dbReference type="PANTHER" id="PTHR11984:SF20">
    <property type="entry name" value="GAP JUNCTION BETA-1 PROTEIN"/>
    <property type="match status" value="1"/>
</dbReference>
<reference evidence="14" key="1">
    <citation type="submission" date="2025-08" db="UniProtKB">
        <authorList>
            <consortium name="Ensembl"/>
        </authorList>
    </citation>
    <scope>IDENTIFICATION</scope>
</reference>
<dbReference type="InterPro" id="IPR000500">
    <property type="entry name" value="Connexin"/>
</dbReference>
<evidence type="ECO:0000256" key="7">
    <source>
        <dbReference type="ARBA" id="ARBA00022949"/>
    </source>
</evidence>
<comment type="subcellular location">
    <subcellularLocation>
        <location evidence="1">Cell junction</location>
        <location evidence="1">Gap junction</location>
    </subcellularLocation>
    <subcellularLocation>
        <location evidence="2 10">Cell membrane</location>
        <topology evidence="2 10">Multi-pass membrane protein</topology>
    </subcellularLocation>
</comment>
<reference evidence="14" key="2">
    <citation type="submission" date="2025-09" db="UniProtKB">
        <authorList>
            <consortium name="Ensembl"/>
        </authorList>
    </citation>
    <scope>IDENTIFICATION</scope>
</reference>